<proteinExistence type="predicted"/>
<comment type="caution">
    <text evidence="2">The sequence shown here is derived from an EMBL/GenBank/DDBJ whole genome shotgun (WGS) entry which is preliminary data.</text>
</comment>
<name>A0AA40HHX9_CNENI</name>
<feature type="region of interest" description="Disordered" evidence="1">
    <location>
        <begin position="48"/>
        <end position="82"/>
    </location>
</feature>
<protein>
    <submittedName>
        <fullName evidence="2">Uncharacterized protein</fullName>
    </submittedName>
</protein>
<dbReference type="PANTHER" id="PTHR14939">
    <property type="entry name" value="F-BOX ONLY PROTEIN 22"/>
    <property type="match status" value="1"/>
</dbReference>
<dbReference type="GO" id="GO:0000209">
    <property type="term" value="P:protein polyubiquitination"/>
    <property type="evidence" value="ECO:0007669"/>
    <property type="project" value="TreeGrafter"/>
</dbReference>
<dbReference type="Proteomes" id="UP001177744">
    <property type="component" value="Unassembled WGS sequence"/>
</dbReference>
<reference evidence="2" key="1">
    <citation type="submission" date="2023-06" db="EMBL/GenBank/DDBJ databases">
        <title>Reference genome for the Northern bat (Eptesicus nilssonii), a most northern bat species.</title>
        <authorList>
            <person name="Laine V.N."/>
            <person name="Pulliainen A.T."/>
            <person name="Lilley T.M."/>
        </authorList>
    </citation>
    <scope>NUCLEOTIDE SEQUENCE</scope>
    <source>
        <strain evidence="2">BLF_Eptnil</strain>
        <tissue evidence="2">Kidney</tissue>
    </source>
</reference>
<accession>A0AA40HHX9</accession>
<keyword evidence="3" id="KW-1185">Reference proteome</keyword>
<dbReference type="AlphaFoldDB" id="A0AA40HHX9"/>
<dbReference type="GO" id="GO:0032436">
    <property type="term" value="P:positive regulation of proteasomal ubiquitin-dependent protein catabolic process"/>
    <property type="evidence" value="ECO:0007669"/>
    <property type="project" value="TreeGrafter"/>
</dbReference>
<dbReference type="PANTHER" id="PTHR14939:SF5">
    <property type="entry name" value="F-BOX ONLY PROTEIN 22"/>
    <property type="match status" value="1"/>
</dbReference>
<feature type="compositionally biased region" description="Low complexity" evidence="1">
    <location>
        <begin position="71"/>
        <end position="82"/>
    </location>
</feature>
<evidence type="ECO:0000313" key="3">
    <source>
        <dbReference type="Proteomes" id="UP001177744"/>
    </source>
</evidence>
<evidence type="ECO:0000256" key="1">
    <source>
        <dbReference type="SAM" id="MobiDB-lite"/>
    </source>
</evidence>
<evidence type="ECO:0000313" key="2">
    <source>
        <dbReference type="EMBL" id="KAK1331011.1"/>
    </source>
</evidence>
<organism evidence="2 3">
    <name type="scientific">Cnephaeus nilssonii</name>
    <name type="common">Northern bat</name>
    <name type="synonym">Eptesicus nilssonii</name>
    <dbReference type="NCBI Taxonomy" id="3371016"/>
    <lineage>
        <taxon>Eukaryota</taxon>
        <taxon>Metazoa</taxon>
        <taxon>Chordata</taxon>
        <taxon>Craniata</taxon>
        <taxon>Vertebrata</taxon>
        <taxon>Euteleostomi</taxon>
        <taxon>Mammalia</taxon>
        <taxon>Eutheria</taxon>
        <taxon>Laurasiatheria</taxon>
        <taxon>Chiroptera</taxon>
        <taxon>Yangochiroptera</taxon>
        <taxon>Vespertilionidae</taxon>
        <taxon>Cnephaeus</taxon>
    </lineage>
</organism>
<sequence length="300" mass="32430">MREAFHIFERRPAGLRAGRSGRMCTSYRRQSSMAHWDTFISREECRGHKRARKRATMESDDGEGHRPGEAVPETVPGPRGRGPGIVVTPMGSGSHRPQEIEIGESGFALLFPQVEGIKNRHERRGGGWGQGANLVSLTSDTCPLDVDRTGVVGCRRAASACGAQGAPTIPERDTVGVMFACVGRGAQLYGGRGNVEADAFRKAFPACPCLASSATGRSGATASSRGTLCFEVRQRVRTARCGRECGQGPVPQLHHRLPWCTWRSNEAGHPSLLGLSGTPPPGPIPFRNVATWEYMSLKRK</sequence>
<dbReference type="EMBL" id="JAULJE010000020">
    <property type="protein sequence ID" value="KAK1331011.1"/>
    <property type="molecule type" value="Genomic_DNA"/>
</dbReference>
<gene>
    <name evidence="2" type="ORF">QTO34_008957</name>
</gene>
<dbReference type="GO" id="GO:0048742">
    <property type="term" value="P:regulation of skeletal muscle fiber development"/>
    <property type="evidence" value="ECO:0007669"/>
    <property type="project" value="TreeGrafter"/>
</dbReference>